<evidence type="ECO:0000256" key="4">
    <source>
        <dbReference type="ARBA" id="ARBA00032089"/>
    </source>
</evidence>
<dbReference type="InterPro" id="IPR055342">
    <property type="entry name" value="MreC_beta-barrel_core"/>
</dbReference>
<dbReference type="GO" id="GO:0008360">
    <property type="term" value="P:regulation of cell shape"/>
    <property type="evidence" value="ECO:0007669"/>
    <property type="project" value="UniProtKB-KW"/>
</dbReference>
<sequence length="257" mass="28853">MINNHSFHRSKFISSTNYITGGFYQQSANIFEYLHLKSNNKILSEENTRLKNKIASLYSTLNIADTAMISLNTDMKTNIDSLKNKQQFTYINGKIINNSYNEANNFITINKGTNDGITTEMAVINSKGIIGITDNTSGKYARVQSILNAKSSINASFKNNNYYGTLKWNGQNYNTVQLTDIPRQAIFKVGDTIITGGKSTIFPKGVPVGTVRKIPDKLAVSYTIDITLFNDMANLEHIYIVTNLDKKEIKNLENIHK</sequence>
<dbReference type="NCBIfam" id="NF010532">
    <property type="entry name" value="PRK13922.9-3"/>
    <property type="match status" value="1"/>
</dbReference>
<dbReference type="Pfam" id="PF04085">
    <property type="entry name" value="MreC"/>
    <property type="match status" value="1"/>
</dbReference>
<gene>
    <name evidence="6" type="ORF">TNO020_430058</name>
</gene>
<evidence type="ECO:0000313" key="7">
    <source>
        <dbReference type="Proteomes" id="UP000234211"/>
    </source>
</evidence>
<dbReference type="InterPro" id="IPR042177">
    <property type="entry name" value="Cell/Rod_1"/>
</dbReference>
<evidence type="ECO:0000256" key="3">
    <source>
        <dbReference type="ARBA" id="ARBA00022960"/>
    </source>
</evidence>
<name>A0A2H1YHR6_9FLAO</name>
<dbReference type="Gene3D" id="2.40.10.340">
    <property type="entry name" value="Rod shape-determining protein MreC, domain 1"/>
    <property type="match status" value="1"/>
</dbReference>
<protein>
    <recommendedName>
        <fullName evidence="2">Cell shape-determining protein MreC</fullName>
    </recommendedName>
    <alternativeName>
        <fullName evidence="4">Cell shape protein MreC</fullName>
    </alternativeName>
</protein>
<keyword evidence="3" id="KW-0133">Cell shape</keyword>
<reference evidence="7" key="1">
    <citation type="submission" date="2017-11" db="EMBL/GenBank/DDBJ databases">
        <authorList>
            <person name="Duchaud E."/>
        </authorList>
    </citation>
    <scope>NUCLEOTIDE SEQUENCE [LARGE SCALE GENOMIC DNA]</scope>
    <source>
        <strain evidence="7">Tenacibaculum sp. TNO020</strain>
    </source>
</reference>
<proteinExistence type="inferred from homology"/>
<dbReference type="Gene3D" id="2.40.10.350">
    <property type="entry name" value="Rod shape-determining protein MreC, domain 2"/>
    <property type="match status" value="1"/>
</dbReference>
<evidence type="ECO:0000256" key="1">
    <source>
        <dbReference type="ARBA" id="ARBA00009369"/>
    </source>
</evidence>
<evidence type="ECO:0000313" key="6">
    <source>
        <dbReference type="EMBL" id="SOS75054.1"/>
    </source>
</evidence>
<dbReference type="PIRSF" id="PIRSF038471">
    <property type="entry name" value="MreC"/>
    <property type="match status" value="1"/>
</dbReference>
<dbReference type="GO" id="GO:0005886">
    <property type="term" value="C:plasma membrane"/>
    <property type="evidence" value="ECO:0007669"/>
    <property type="project" value="TreeGrafter"/>
</dbReference>
<keyword evidence="7" id="KW-1185">Reference proteome</keyword>
<dbReference type="AlphaFoldDB" id="A0A2H1YHR6"/>
<dbReference type="EMBL" id="OENF01000038">
    <property type="protein sequence ID" value="SOS75054.1"/>
    <property type="molecule type" value="Genomic_DNA"/>
</dbReference>
<accession>A0A2H1YHR6</accession>
<comment type="similarity">
    <text evidence="1">Belongs to the MreC family.</text>
</comment>
<evidence type="ECO:0000259" key="5">
    <source>
        <dbReference type="Pfam" id="PF04085"/>
    </source>
</evidence>
<dbReference type="Proteomes" id="UP000234211">
    <property type="component" value="Unassembled WGS sequence"/>
</dbReference>
<evidence type="ECO:0000256" key="2">
    <source>
        <dbReference type="ARBA" id="ARBA00013855"/>
    </source>
</evidence>
<dbReference type="InterPro" id="IPR042175">
    <property type="entry name" value="Cell/Rod_MreC_2"/>
</dbReference>
<dbReference type="PANTHER" id="PTHR34138:SF1">
    <property type="entry name" value="CELL SHAPE-DETERMINING PROTEIN MREC"/>
    <property type="match status" value="1"/>
</dbReference>
<dbReference type="InterPro" id="IPR007221">
    <property type="entry name" value="MreC"/>
</dbReference>
<dbReference type="PANTHER" id="PTHR34138">
    <property type="entry name" value="CELL SHAPE-DETERMINING PROTEIN MREC"/>
    <property type="match status" value="1"/>
</dbReference>
<organism evidence="6 7">
    <name type="scientific">Tenacibaculum piscium</name>
    <dbReference type="NCBI Taxonomy" id="1458515"/>
    <lineage>
        <taxon>Bacteria</taxon>
        <taxon>Pseudomonadati</taxon>
        <taxon>Bacteroidota</taxon>
        <taxon>Flavobacteriia</taxon>
        <taxon>Flavobacteriales</taxon>
        <taxon>Flavobacteriaceae</taxon>
        <taxon>Tenacibaculum</taxon>
    </lineage>
</organism>
<feature type="domain" description="Rod shape-determining protein MreC beta-barrel core" evidence="5">
    <location>
        <begin position="95"/>
        <end position="241"/>
    </location>
</feature>